<proteinExistence type="predicted"/>
<reference evidence="1" key="2">
    <citation type="submission" date="2025-09" db="UniProtKB">
        <authorList>
            <consortium name="EnsemblPlants"/>
        </authorList>
    </citation>
    <scope>IDENTIFICATION</scope>
</reference>
<reference evidence="1" key="1">
    <citation type="submission" date="2021-05" db="EMBL/GenBank/DDBJ databases">
        <authorList>
            <person name="Scholz U."/>
            <person name="Mascher M."/>
            <person name="Fiebig A."/>
        </authorList>
    </citation>
    <scope>NUCLEOTIDE SEQUENCE [LARGE SCALE GENOMIC DNA]</scope>
</reference>
<protein>
    <submittedName>
        <fullName evidence="1">Uncharacterized protein</fullName>
    </submittedName>
</protein>
<evidence type="ECO:0000313" key="1">
    <source>
        <dbReference type="EnsemblPlants" id="AVESA.00010b.r2.1CG0104020.1.CDS"/>
    </source>
</evidence>
<sequence length="368" mass="42249">MFHSSHRFHQFIKQYTKMVDEQENNDSEAEKKNKQKKIKLTVHYPIERHGLEIYTHVVYHHFLKELLKVSSYVVTKYIPGQMFEVTHVDAEKREVWSRVVYKISINEVKKTFLCECGLFEHFCILSCHALKALLHMGASKIPDAHIMKRWTKNARSSPLGKSFRGFADEDLSFNRALRHKRLYMAALEMVRLGEEDDAMSEIAFKNIEKANKEMSAFKKTKTSTCQVGYGSCRSDDGDDIFHPFGVDSSDTDGVELHIRDPRKKIMIPVSTIKPPIIPVSAGLTKVKRYKSRLHGTLIKDKVLDLLQQSLLRLGDKQECTKQDSVAGADPLITTLENAWKQSSFSTPKPSLMMTLLLYKINFLNSSIH</sequence>
<dbReference type="EnsemblPlants" id="AVESA.00010b.r2.1CG0104020.1">
    <property type="protein sequence ID" value="AVESA.00010b.r2.1CG0104020.1.CDS"/>
    <property type="gene ID" value="AVESA.00010b.r2.1CG0104020"/>
</dbReference>
<keyword evidence="2" id="KW-1185">Reference proteome</keyword>
<evidence type="ECO:0000313" key="2">
    <source>
        <dbReference type="Proteomes" id="UP001732700"/>
    </source>
</evidence>
<name>A0ACD5TPZ8_AVESA</name>
<dbReference type="Proteomes" id="UP001732700">
    <property type="component" value="Chromosome 1C"/>
</dbReference>
<organism evidence="1 2">
    <name type="scientific">Avena sativa</name>
    <name type="common">Oat</name>
    <dbReference type="NCBI Taxonomy" id="4498"/>
    <lineage>
        <taxon>Eukaryota</taxon>
        <taxon>Viridiplantae</taxon>
        <taxon>Streptophyta</taxon>
        <taxon>Embryophyta</taxon>
        <taxon>Tracheophyta</taxon>
        <taxon>Spermatophyta</taxon>
        <taxon>Magnoliopsida</taxon>
        <taxon>Liliopsida</taxon>
        <taxon>Poales</taxon>
        <taxon>Poaceae</taxon>
        <taxon>BOP clade</taxon>
        <taxon>Pooideae</taxon>
        <taxon>Poodae</taxon>
        <taxon>Poeae</taxon>
        <taxon>Poeae Chloroplast Group 1 (Aveneae type)</taxon>
        <taxon>Aveninae</taxon>
        <taxon>Avena</taxon>
    </lineage>
</organism>
<accession>A0ACD5TPZ8</accession>